<keyword evidence="4 7" id="KW-0812">Transmembrane</keyword>
<feature type="transmembrane region" description="Helical" evidence="7">
    <location>
        <begin position="64"/>
        <end position="81"/>
    </location>
</feature>
<dbReference type="EMBL" id="JAGSPN010000002">
    <property type="protein sequence ID" value="MBR7781539.1"/>
    <property type="molecule type" value="Genomic_DNA"/>
</dbReference>
<evidence type="ECO:0000256" key="1">
    <source>
        <dbReference type="ARBA" id="ARBA00004651"/>
    </source>
</evidence>
<protein>
    <submittedName>
        <fullName evidence="9">Trimeric intracellular cation channel family protein</fullName>
    </submittedName>
</protein>
<evidence type="ECO:0000256" key="4">
    <source>
        <dbReference type="ARBA" id="ARBA00022692"/>
    </source>
</evidence>
<proteinExistence type="inferred from homology"/>
<keyword evidence="3" id="KW-1003">Cell membrane</keyword>
<feature type="transmembrane region" description="Helical" evidence="7">
    <location>
        <begin position="118"/>
        <end position="140"/>
    </location>
</feature>
<accession>A0A941I674</accession>
<feature type="transmembrane region" description="Helical" evidence="7">
    <location>
        <begin position="152"/>
        <end position="171"/>
    </location>
</feature>
<keyword evidence="5 7" id="KW-1133">Transmembrane helix</keyword>
<evidence type="ECO:0000256" key="2">
    <source>
        <dbReference type="ARBA" id="ARBA00008193"/>
    </source>
</evidence>
<evidence type="ECO:0000256" key="6">
    <source>
        <dbReference type="ARBA" id="ARBA00023136"/>
    </source>
</evidence>
<comment type="similarity">
    <text evidence="2">Belongs to the UPF0126 family.</text>
</comment>
<dbReference type="PANTHER" id="PTHR30506:SF3">
    <property type="entry name" value="UPF0126 INNER MEMBRANE PROTEIN YADS-RELATED"/>
    <property type="match status" value="1"/>
</dbReference>
<keyword evidence="10" id="KW-1185">Reference proteome</keyword>
<gene>
    <name evidence="9" type="ORF">KDM89_05270</name>
</gene>
<evidence type="ECO:0000259" key="8">
    <source>
        <dbReference type="Pfam" id="PF03458"/>
    </source>
</evidence>
<comment type="subcellular location">
    <subcellularLocation>
        <location evidence="1">Cell membrane</location>
        <topology evidence="1">Multi-pass membrane protein</topology>
    </subcellularLocation>
</comment>
<comment type="caution">
    <text evidence="9">The sequence shown here is derived from an EMBL/GenBank/DDBJ whole genome shotgun (WGS) entry which is preliminary data.</text>
</comment>
<sequence>MSAMLHTIELIGVLAFACSGLIEARRKRMDWVGVFTVAFIAAFGGGTLRDLLLDRRPLFWVENQEYPIILFILTLIAVPMLRRLRQIMTDKVLDWADAIGLGLFSVNGTSMAMEAGMPVFVCVMMGVITGIFGGVLRDIICNEIPMVFRRSQLYATCAFAGCWIYLAGHYVELPEVVSLLAGILSTFILRILAIRFDWKLPA</sequence>
<feature type="domain" description="Glycine transporter" evidence="8">
    <location>
        <begin position="95"/>
        <end position="168"/>
    </location>
</feature>
<evidence type="ECO:0000256" key="7">
    <source>
        <dbReference type="SAM" id="Phobius"/>
    </source>
</evidence>
<dbReference type="Proteomes" id="UP000680067">
    <property type="component" value="Unassembled WGS sequence"/>
</dbReference>
<evidence type="ECO:0000313" key="10">
    <source>
        <dbReference type="Proteomes" id="UP000680067"/>
    </source>
</evidence>
<feature type="transmembrane region" description="Helical" evidence="7">
    <location>
        <begin position="31"/>
        <end position="52"/>
    </location>
</feature>
<feature type="transmembrane region" description="Helical" evidence="7">
    <location>
        <begin position="177"/>
        <end position="196"/>
    </location>
</feature>
<organism evidence="9 10">
    <name type="scientific">Undibacterium luofuense</name>
    <dbReference type="NCBI Taxonomy" id="2828733"/>
    <lineage>
        <taxon>Bacteria</taxon>
        <taxon>Pseudomonadati</taxon>
        <taxon>Pseudomonadota</taxon>
        <taxon>Betaproteobacteria</taxon>
        <taxon>Burkholderiales</taxon>
        <taxon>Oxalobacteraceae</taxon>
        <taxon>Undibacterium</taxon>
    </lineage>
</organism>
<evidence type="ECO:0000256" key="3">
    <source>
        <dbReference type="ARBA" id="ARBA00022475"/>
    </source>
</evidence>
<dbReference type="GO" id="GO:0005886">
    <property type="term" value="C:plasma membrane"/>
    <property type="evidence" value="ECO:0007669"/>
    <property type="project" value="UniProtKB-SubCell"/>
</dbReference>
<name>A0A941I674_9BURK</name>
<keyword evidence="6 7" id="KW-0472">Membrane</keyword>
<evidence type="ECO:0000256" key="5">
    <source>
        <dbReference type="ARBA" id="ARBA00022989"/>
    </source>
</evidence>
<dbReference type="InterPro" id="IPR005115">
    <property type="entry name" value="Gly_transporter"/>
</dbReference>
<feature type="transmembrane region" description="Helical" evidence="7">
    <location>
        <begin position="6"/>
        <end position="24"/>
    </location>
</feature>
<evidence type="ECO:0000313" key="9">
    <source>
        <dbReference type="EMBL" id="MBR7781539.1"/>
    </source>
</evidence>
<dbReference type="PANTHER" id="PTHR30506">
    <property type="entry name" value="INNER MEMBRANE PROTEIN"/>
    <property type="match status" value="1"/>
</dbReference>
<reference evidence="9" key="1">
    <citation type="submission" date="2021-04" db="EMBL/GenBank/DDBJ databases">
        <title>novel species isolated from subtropical streams in China.</title>
        <authorList>
            <person name="Lu H."/>
        </authorList>
    </citation>
    <scope>NUCLEOTIDE SEQUENCE</scope>
    <source>
        <strain evidence="9">LFS511W</strain>
    </source>
</reference>
<dbReference type="Pfam" id="PF03458">
    <property type="entry name" value="Gly_transporter"/>
    <property type="match status" value="2"/>
</dbReference>
<feature type="domain" description="Glycine transporter" evidence="8">
    <location>
        <begin position="7"/>
        <end position="78"/>
    </location>
</feature>
<dbReference type="AlphaFoldDB" id="A0A941I674"/>